<dbReference type="AlphaFoldDB" id="A0A385YVV2"/>
<evidence type="ECO:0000256" key="3">
    <source>
        <dbReference type="ARBA" id="ARBA00023082"/>
    </source>
</evidence>
<evidence type="ECO:0000256" key="1">
    <source>
        <dbReference type="ARBA" id="ARBA00010641"/>
    </source>
</evidence>
<dbReference type="InterPro" id="IPR013325">
    <property type="entry name" value="RNA_pol_sigma_r2"/>
</dbReference>
<reference evidence="8" key="1">
    <citation type="submission" date="2018-09" db="EMBL/GenBank/DDBJ databases">
        <authorList>
            <person name="Zhu H."/>
        </authorList>
    </citation>
    <scope>NUCLEOTIDE SEQUENCE [LARGE SCALE GENOMIC DNA]</scope>
    <source>
        <strain evidence="8">K2R23-3</strain>
    </source>
</reference>
<dbReference type="OrthoDB" id="9784272at2"/>
<keyword evidence="2" id="KW-0805">Transcription regulation</keyword>
<evidence type="ECO:0000313" key="8">
    <source>
        <dbReference type="Proteomes" id="UP000265725"/>
    </source>
</evidence>
<dbReference type="Pfam" id="PF04542">
    <property type="entry name" value="Sigma70_r2"/>
    <property type="match status" value="1"/>
</dbReference>
<dbReference type="Gene3D" id="1.10.10.10">
    <property type="entry name" value="Winged helix-like DNA-binding domain superfamily/Winged helix DNA-binding domain"/>
    <property type="match status" value="1"/>
</dbReference>
<dbReference type="PANTHER" id="PTHR43133">
    <property type="entry name" value="RNA POLYMERASE ECF-TYPE SIGMA FACTO"/>
    <property type="match status" value="1"/>
</dbReference>
<gene>
    <name evidence="7" type="ORF">D3873_11470</name>
</gene>
<accession>A0A385YVV2</accession>
<dbReference type="InterPro" id="IPR036388">
    <property type="entry name" value="WH-like_DNA-bd_sf"/>
</dbReference>
<evidence type="ECO:0000259" key="5">
    <source>
        <dbReference type="Pfam" id="PF04542"/>
    </source>
</evidence>
<dbReference type="PANTHER" id="PTHR43133:SF62">
    <property type="entry name" value="RNA POLYMERASE SIGMA FACTOR SIGZ"/>
    <property type="match status" value="1"/>
</dbReference>
<dbReference type="InterPro" id="IPR013249">
    <property type="entry name" value="RNA_pol_sigma70_r4_t2"/>
</dbReference>
<dbReference type="GO" id="GO:0006352">
    <property type="term" value="P:DNA-templated transcription initiation"/>
    <property type="evidence" value="ECO:0007669"/>
    <property type="project" value="InterPro"/>
</dbReference>
<dbReference type="SUPFAM" id="SSF88946">
    <property type="entry name" value="Sigma2 domain of RNA polymerase sigma factors"/>
    <property type="match status" value="1"/>
</dbReference>
<dbReference type="KEGG" id="paek:D3873_11470"/>
<dbReference type="CDD" id="cd06171">
    <property type="entry name" value="Sigma70_r4"/>
    <property type="match status" value="1"/>
</dbReference>
<dbReference type="NCBIfam" id="TIGR02937">
    <property type="entry name" value="sigma70-ECF"/>
    <property type="match status" value="1"/>
</dbReference>
<feature type="domain" description="RNA polymerase sigma-70 region 2" evidence="5">
    <location>
        <begin position="24"/>
        <end position="92"/>
    </location>
</feature>
<dbReference type="Proteomes" id="UP000265725">
    <property type="component" value="Chromosome"/>
</dbReference>
<dbReference type="Gene3D" id="1.10.1740.10">
    <property type="match status" value="1"/>
</dbReference>
<dbReference type="InterPro" id="IPR007627">
    <property type="entry name" value="RNA_pol_sigma70_r2"/>
</dbReference>
<proteinExistence type="inferred from homology"/>
<evidence type="ECO:0000256" key="4">
    <source>
        <dbReference type="ARBA" id="ARBA00023163"/>
    </source>
</evidence>
<keyword evidence="8" id="KW-1185">Reference proteome</keyword>
<dbReference type="RefSeq" id="WP_119884137.1">
    <property type="nucleotide sequence ID" value="NZ_CP032418.1"/>
</dbReference>
<dbReference type="InterPro" id="IPR014284">
    <property type="entry name" value="RNA_pol_sigma-70_dom"/>
</dbReference>
<dbReference type="GO" id="GO:0003677">
    <property type="term" value="F:DNA binding"/>
    <property type="evidence" value="ECO:0007669"/>
    <property type="project" value="InterPro"/>
</dbReference>
<dbReference type="EMBL" id="CP032418">
    <property type="protein sequence ID" value="AYC30420.1"/>
    <property type="molecule type" value="Genomic_DNA"/>
</dbReference>
<keyword evidence="3" id="KW-0731">Sigma factor</keyword>
<dbReference type="SUPFAM" id="SSF88659">
    <property type="entry name" value="Sigma3 and sigma4 domains of RNA polymerase sigma factors"/>
    <property type="match status" value="1"/>
</dbReference>
<dbReference type="InterPro" id="IPR013324">
    <property type="entry name" value="RNA_pol_sigma_r3/r4-like"/>
</dbReference>
<evidence type="ECO:0000256" key="2">
    <source>
        <dbReference type="ARBA" id="ARBA00023015"/>
    </source>
</evidence>
<dbReference type="GO" id="GO:0016987">
    <property type="term" value="F:sigma factor activity"/>
    <property type="evidence" value="ECO:0007669"/>
    <property type="project" value="UniProtKB-KW"/>
</dbReference>
<evidence type="ECO:0000259" key="6">
    <source>
        <dbReference type="Pfam" id="PF08281"/>
    </source>
</evidence>
<feature type="domain" description="RNA polymerase sigma factor 70 region 4 type 2" evidence="6">
    <location>
        <begin position="129"/>
        <end position="179"/>
    </location>
</feature>
<keyword evidence="4" id="KW-0804">Transcription</keyword>
<name>A0A385YVV2_9BACL</name>
<organism evidence="7 8">
    <name type="scientific">Paenisporosarcina cavernae</name>
    <dbReference type="NCBI Taxonomy" id="2320858"/>
    <lineage>
        <taxon>Bacteria</taxon>
        <taxon>Bacillati</taxon>
        <taxon>Bacillota</taxon>
        <taxon>Bacilli</taxon>
        <taxon>Bacillales</taxon>
        <taxon>Caryophanaceae</taxon>
        <taxon>Paenisporosarcina</taxon>
    </lineage>
</organism>
<protein>
    <submittedName>
        <fullName evidence="7">Sigma-70 family RNA polymerase sigma factor</fullName>
    </submittedName>
</protein>
<comment type="similarity">
    <text evidence="1">Belongs to the sigma-70 factor family. ECF subfamily.</text>
</comment>
<sequence>MDRQNDYDVYLRLLKRDKEALEILYDQYERLLYSFAYRMTGDAKHAEDVVQDVFMKLWREHAPYSPEKGKFSSWLLTMVRNTSLDFHRKKSRQNEVAYMEHDSEQVQVIDAKEEIPEHFVEWREKQSTIRTAIAELKEDQQKIVELFYFQGLSQDVIATKLDIPLGTVKSRIRLALGHLKKKLHGERGILQDGTTNM</sequence>
<dbReference type="InterPro" id="IPR039425">
    <property type="entry name" value="RNA_pol_sigma-70-like"/>
</dbReference>
<evidence type="ECO:0000313" key="7">
    <source>
        <dbReference type="EMBL" id="AYC30420.1"/>
    </source>
</evidence>
<dbReference type="Pfam" id="PF08281">
    <property type="entry name" value="Sigma70_r4_2"/>
    <property type="match status" value="1"/>
</dbReference>